<evidence type="ECO:0000313" key="2">
    <source>
        <dbReference type="Proteomes" id="UP001164250"/>
    </source>
</evidence>
<evidence type="ECO:0000313" key="1">
    <source>
        <dbReference type="EMBL" id="KAJ0091396.1"/>
    </source>
</evidence>
<keyword evidence="2" id="KW-1185">Reference proteome</keyword>
<accession>A0ACC1AXL8</accession>
<reference evidence="2" key="1">
    <citation type="journal article" date="2023" name="G3 (Bethesda)">
        <title>Genome assembly and association tests identify interacting loci associated with vigor, precocity, and sex in interspecific pistachio rootstocks.</title>
        <authorList>
            <person name="Palmer W."/>
            <person name="Jacygrad E."/>
            <person name="Sagayaradj S."/>
            <person name="Cavanaugh K."/>
            <person name="Han R."/>
            <person name="Bertier L."/>
            <person name="Beede B."/>
            <person name="Kafkas S."/>
            <person name="Golino D."/>
            <person name="Preece J."/>
            <person name="Michelmore R."/>
        </authorList>
    </citation>
    <scope>NUCLEOTIDE SEQUENCE [LARGE SCALE GENOMIC DNA]</scope>
</reference>
<name>A0ACC1AXL8_9ROSI</name>
<gene>
    <name evidence="1" type="ORF">Patl1_13628</name>
</gene>
<comment type="caution">
    <text evidence="1">The sequence shown here is derived from an EMBL/GenBank/DDBJ whole genome shotgun (WGS) entry which is preliminary data.</text>
</comment>
<dbReference type="Proteomes" id="UP001164250">
    <property type="component" value="Chromosome 8"/>
</dbReference>
<dbReference type="EMBL" id="CM047904">
    <property type="protein sequence ID" value="KAJ0091396.1"/>
    <property type="molecule type" value="Genomic_DNA"/>
</dbReference>
<proteinExistence type="predicted"/>
<sequence>MANSSEKSSFSQTCSLLSQYLKERGGFGDLSLGMSCTIEANGTSEAPRRPAATTMNLFPIFEKSGDVLPQNAAAAPRNLESMNFFPQLTGFAAKKDVPVDSSFNKSVAAEPQTAQMTIFYGGQVIVFNDFPADRANEIMLLAGQGSSQGHSTTTLNPLASSLSAKTPIESTSPVTTTSLVKNPTEPSCSVPSSSNLMTEHVQPKPRPVTCGNTSCSIYRLLGEIHSTGSWRREKIGSLPEHLTNQLTQKALPNKAAESKSWLGLAAQSPQ</sequence>
<protein>
    <submittedName>
        <fullName evidence="1">Uncharacterized protein</fullName>
    </submittedName>
</protein>
<organism evidence="1 2">
    <name type="scientific">Pistacia atlantica</name>
    <dbReference type="NCBI Taxonomy" id="434234"/>
    <lineage>
        <taxon>Eukaryota</taxon>
        <taxon>Viridiplantae</taxon>
        <taxon>Streptophyta</taxon>
        <taxon>Embryophyta</taxon>
        <taxon>Tracheophyta</taxon>
        <taxon>Spermatophyta</taxon>
        <taxon>Magnoliopsida</taxon>
        <taxon>eudicotyledons</taxon>
        <taxon>Gunneridae</taxon>
        <taxon>Pentapetalae</taxon>
        <taxon>rosids</taxon>
        <taxon>malvids</taxon>
        <taxon>Sapindales</taxon>
        <taxon>Anacardiaceae</taxon>
        <taxon>Pistacia</taxon>
    </lineage>
</organism>